<organism evidence="1 2">
    <name type="scientific">Patella caerulea</name>
    <name type="common">Rayed Mediterranean limpet</name>
    <dbReference type="NCBI Taxonomy" id="87958"/>
    <lineage>
        <taxon>Eukaryota</taxon>
        <taxon>Metazoa</taxon>
        <taxon>Spiralia</taxon>
        <taxon>Lophotrochozoa</taxon>
        <taxon>Mollusca</taxon>
        <taxon>Gastropoda</taxon>
        <taxon>Patellogastropoda</taxon>
        <taxon>Patelloidea</taxon>
        <taxon>Patellidae</taxon>
        <taxon>Patella</taxon>
    </lineage>
</organism>
<dbReference type="AlphaFoldDB" id="A0AAN8G0H3"/>
<keyword evidence="2" id="KW-1185">Reference proteome</keyword>
<protein>
    <recommendedName>
        <fullName evidence="3">Reverse transcriptase domain-containing protein</fullName>
    </recommendedName>
</protein>
<evidence type="ECO:0000313" key="1">
    <source>
        <dbReference type="EMBL" id="KAK6165586.1"/>
    </source>
</evidence>
<accession>A0AAN8G0H3</accession>
<sequence length="132" mass="15044">MTLLKCIAYLDFSKAFDLIDHKFTIEKLHIYRFDKNSQILIESYLDSPEQTVCLGSLITTVKCGVLGPLLYLIFRDDPPLNVELSQTTKVDVYELPKLRSRTRVGEEMLEEAGEAQADIFEEDGCRTIPPKS</sequence>
<name>A0AAN8G0H3_PATCE</name>
<dbReference type="Proteomes" id="UP001347796">
    <property type="component" value="Unassembled WGS sequence"/>
</dbReference>
<reference evidence="1 2" key="1">
    <citation type="submission" date="2024-01" db="EMBL/GenBank/DDBJ databases">
        <title>The genome of the rayed Mediterranean limpet Patella caerulea (Linnaeus, 1758).</title>
        <authorList>
            <person name="Anh-Thu Weber A."/>
            <person name="Halstead-Nussloch G."/>
        </authorList>
    </citation>
    <scope>NUCLEOTIDE SEQUENCE [LARGE SCALE GENOMIC DNA]</scope>
    <source>
        <strain evidence="1">AATW-2023a</strain>
        <tissue evidence="1">Whole specimen</tissue>
    </source>
</reference>
<comment type="caution">
    <text evidence="1">The sequence shown here is derived from an EMBL/GenBank/DDBJ whole genome shotgun (WGS) entry which is preliminary data.</text>
</comment>
<proteinExistence type="predicted"/>
<dbReference type="EMBL" id="JAZGQO010000021">
    <property type="protein sequence ID" value="KAK6165586.1"/>
    <property type="molecule type" value="Genomic_DNA"/>
</dbReference>
<gene>
    <name evidence="1" type="ORF">SNE40_022488</name>
</gene>
<evidence type="ECO:0008006" key="3">
    <source>
        <dbReference type="Google" id="ProtNLM"/>
    </source>
</evidence>
<evidence type="ECO:0000313" key="2">
    <source>
        <dbReference type="Proteomes" id="UP001347796"/>
    </source>
</evidence>